<reference evidence="1" key="1">
    <citation type="submission" date="2020-06" db="EMBL/GenBank/DDBJ databases">
        <title>WGS assembly of Ceratodon purpureus strain R40.</title>
        <authorList>
            <person name="Carey S.B."/>
            <person name="Jenkins J."/>
            <person name="Shu S."/>
            <person name="Lovell J.T."/>
            <person name="Sreedasyam A."/>
            <person name="Maumus F."/>
            <person name="Tiley G.P."/>
            <person name="Fernandez-Pozo N."/>
            <person name="Barry K."/>
            <person name="Chen C."/>
            <person name="Wang M."/>
            <person name="Lipzen A."/>
            <person name="Daum C."/>
            <person name="Saski C.A."/>
            <person name="Payton A.C."/>
            <person name="Mcbreen J.C."/>
            <person name="Conrad R.E."/>
            <person name="Kollar L.M."/>
            <person name="Olsson S."/>
            <person name="Huttunen S."/>
            <person name="Landis J.B."/>
            <person name="Wickett N.J."/>
            <person name="Johnson M.G."/>
            <person name="Rensing S.A."/>
            <person name="Grimwood J."/>
            <person name="Schmutz J."/>
            <person name="Mcdaniel S.F."/>
        </authorList>
    </citation>
    <scope>NUCLEOTIDE SEQUENCE</scope>
    <source>
        <strain evidence="1">R40</strain>
    </source>
</reference>
<organism evidence="1 2">
    <name type="scientific">Ceratodon purpureus</name>
    <name type="common">Fire moss</name>
    <name type="synonym">Dicranum purpureum</name>
    <dbReference type="NCBI Taxonomy" id="3225"/>
    <lineage>
        <taxon>Eukaryota</taxon>
        <taxon>Viridiplantae</taxon>
        <taxon>Streptophyta</taxon>
        <taxon>Embryophyta</taxon>
        <taxon>Bryophyta</taxon>
        <taxon>Bryophytina</taxon>
        <taxon>Bryopsida</taxon>
        <taxon>Dicranidae</taxon>
        <taxon>Pseudoditrichales</taxon>
        <taxon>Ditrichaceae</taxon>
        <taxon>Ceratodon</taxon>
    </lineage>
</organism>
<sequence>MANCMHFALCHFLCNFHILYICSDHQRQTSRSDFES</sequence>
<proteinExistence type="predicted"/>
<protein>
    <submittedName>
        <fullName evidence="1">Uncharacterized protein</fullName>
    </submittedName>
</protein>
<name>A0A8T0H092_CERPU</name>
<dbReference type="Proteomes" id="UP000822688">
    <property type="component" value="Chromosome 8"/>
</dbReference>
<dbReference type="AlphaFoldDB" id="A0A8T0H092"/>
<evidence type="ECO:0000313" key="2">
    <source>
        <dbReference type="Proteomes" id="UP000822688"/>
    </source>
</evidence>
<evidence type="ECO:0000313" key="1">
    <source>
        <dbReference type="EMBL" id="KAG0564227.1"/>
    </source>
</evidence>
<accession>A0A8T0H092</accession>
<gene>
    <name evidence="1" type="ORF">KC19_8G093800</name>
</gene>
<dbReference type="EMBL" id="CM026429">
    <property type="protein sequence ID" value="KAG0564227.1"/>
    <property type="molecule type" value="Genomic_DNA"/>
</dbReference>
<comment type="caution">
    <text evidence="1">The sequence shown here is derived from an EMBL/GenBank/DDBJ whole genome shotgun (WGS) entry which is preliminary data.</text>
</comment>
<keyword evidence="2" id="KW-1185">Reference proteome</keyword>